<dbReference type="AlphaFoldDB" id="A0A447ITE3"/>
<dbReference type="EMBL" id="UZWE01000085">
    <property type="protein sequence ID" value="VDS10793.1"/>
    <property type="molecule type" value="Genomic_DNA"/>
</dbReference>
<name>A0A447ITE3_9RHOB</name>
<dbReference type="RefSeq" id="WP_164555338.1">
    <property type="nucleotide sequence ID" value="NZ_UZWE01000085.1"/>
</dbReference>
<sequence>MPRDKQGLFAYLVQAALLAGLVCTAAVVQAAASMRLRNNSYPARPYI</sequence>
<keyword evidence="2" id="KW-1185">Reference proteome</keyword>
<evidence type="ECO:0000313" key="2">
    <source>
        <dbReference type="Proteomes" id="UP000270743"/>
    </source>
</evidence>
<protein>
    <submittedName>
        <fullName evidence="1">Uncharacterized protein</fullName>
    </submittedName>
</protein>
<reference evidence="1 2" key="1">
    <citation type="submission" date="2018-12" db="EMBL/GenBank/DDBJ databases">
        <authorList>
            <person name="Criscuolo A."/>
        </authorList>
    </citation>
    <scope>NUCLEOTIDE SEQUENCE [LARGE SCALE GENOMIC DNA]</scope>
    <source>
        <strain evidence="1">ACIP1116241</strain>
    </source>
</reference>
<proteinExistence type="predicted"/>
<organism evidence="1 2">
    <name type="scientific">Paracoccus haematequi</name>
    <dbReference type="NCBI Taxonomy" id="2491866"/>
    <lineage>
        <taxon>Bacteria</taxon>
        <taxon>Pseudomonadati</taxon>
        <taxon>Pseudomonadota</taxon>
        <taxon>Alphaproteobacteria</taxon>
        <taxon>Rhodobacterales</taxon>
        <taxon>Paracoccaceae</taxon>
        <taxon>Paracoccus</taxon>
    </lineage>
</organism>
<dbReference type="Proteomes" id="UP000270743">
    <property type="component" value="Unassembled WGS sequence"/>
</dbReference>
<evidence type="ECO:0000313" key="1">
    <source>
        <dbReference type="EMBL" id="VDS10793.1"/>
    </source>
</evidence>
<gene>
    <name evidence="1" type="ORF">PARHAE_04012</name>
</gene>
<accession>A0A447ITE3</accession>